<feature type="non-terminal residue" evidence="4">
    <location>
        <position position="97"/>
    </location>
</feature>
<dbReference type="InterPro" id="IPR001792">
    <property type="entry name" value="Acylphosphatase-like_dom"/>
</dbReference>
<dbReference type="Gene3D" id="3.30.70.100">
    <property type="match status" value="1"/>
</dbReference>
<dbReference type="InterPro" id="IPR036046">
    <property type="entry name" value="Acylphosphatase-like_dom_sf"/>
</dbReference>
<name>A0A2H0CGU7_9BACT</name>
<proteinExistence type="inferred from homology"/>
<sequence length="97" mass="11311">MQKCIDSTISGRNLDHDYLLWIKTHAIRFGLKGVTFFKNDGSIKVVAEGEEKNLLFFINKLKRGRYFFSLFSPIDNFSIAWHQPKNEFEDFSVSEST</sequence>
<evidence type="ECO:0000256" key="2">
    <source>
        <dbReference type="RuleBase" id="RU004168"/>
    </source>
</evidence>
<accession>A0A2H0CGU7</accession>
<evidence type="ECO:0000259" key="3">
    <source>
        <dbReference type="PROSITE" id="PS51160"/>
    </source>
</evidence>
<dbReference type="SUPFAM" id="SSF54975">
    <property type="entry name" value="Acylphosphatase/BLUF domain-like"/>
    <property type="match status" value="1"/>
</dbReference>
<organism evidence="4 5">
    <name type="scientific">Candidatus Nomurabacteria bacterium CG22_combo_CG10-13_8_21_14_all_32_8</name>
    <dbReference type="NCBI Taxonomy" id="1974732"/>
    <lineage>
        <taxon>Bacteria</taxon>
        <taxon>Candidatus Nomuraibacteriota</taxon>
    </lineage>
</organism>
<dbReference type="Proteomes" id="UP000229176">
    <property type="component" value="Unassembled WGS sequence"/>
</dbReference>
<evidence type="ECO:0000256" key="1">
    <source>
        <dbReference type="PROSITE-ProRule" id="PRU00520"/>
    </source>
</evidence>
<evidence type="ECO:0000313" key="5">
    <source>
        <dbReference type="Proteomes" id="UP000229176"/>
    </source>
</evidence>
<dbReference type="EMBL" id="PCTI01000028">
    <property type="protein sequence ID" value="PIP68979.1"/>
    <property type="molecule type" value="Genomic_DNA"/>
</dbReference>
<dbReference type="AlphaFoldDB" id="A0A2H0CGU7"/>
<comment type="caution">
    <text evidence="1">Lacks conserved residue(s) required for the propagation of feature annotation.</text>
</comment>
<protein>
    <recommendedName>
        <fullName evidence="3">Acylphosphatase-like domain-containing protein</fullName>
    </recommendedName>
</protein>
<dbReference type="PROSITE" id="PS51160">
    <property type="entry name" value="ACYLPHOSPHATASE_3"/>
    <property type="match status" value="1"/>
</dbReference>
<feature type="domain" description="Acylphosphatase-like" evidence="3">
    <location>
        <begin position="4"/>
        <end position="95"/>
    </location>
</feature>
<comment type="caution">
    <text evidence="4">The sequence shown here is derived from an EMBL/GenBank/DDBJ whole genome shotgun (WGS) entry which is preliminary data.</text>
</comment>
<comment type="similarity">
    <text evidence="2">Belongs to the acylphosphatase family.</text>
</comment>
<dbReference type="Pfam" id="PF00708">
    <property type="entry name" value="Acylphosphatase"/>
    <property type="match status" value="1"/>
</dbReference>
<reference evidence="4 5" key="1">
    <citation type="submission" date="2017-09" db="EMBL/GenBank/DDBJ databases">
        <title>Depth-based differentiation of microbial function through sediment-hosted aquifers and enrichment of novel symbionts in the deep terrestrial subsurface.</title>
        <authorList>
            <person name="Probst A.J."/>
            <person name="Ladd B."/>
            <person name="Jarett J.K."/>
            <person name="Geller-Mcgrath D.E."/>
            <person name="Sieber C.M."/>
            <person name="Emerson J.B."/>
            <person name="Anantharaman K."/>
            <person name="Thomas B.C."/>
            <person name="Malmstrom R."/>
            <person name="Stieglmeier M."/>
            <person name="Klingl A."/>
            <person name="Woyke T."/>
            <person name="Ryan C.M."/>
            <person name="Banfield J.F."/>
        </authorList>
    </citation>
    <scope>NUCLEOTIDE SEQUENCE [LARGE SCALE GENOMIC DNA]</scope>
    <source>
        <strain evidence="4">CG22_combo_CG10-13_8_21_14_all_32_8</strain>
    </source>
</reference>
<gene>
    <name evidence="4" type="ORF">COW91_01910</name>
</gene>
<evidence type="ECO:0000313" key="4">
    <source>
        <dbReference type="EMBL" id="PIP68979.1"/>
    </source>
</evidence>